<dbReference type="InterPro" id="IPR036188">
    <property type="entry name" value="FAD/NAD-bd_sf"/>
</dbReference>
<dbReference type="InterPro" id="IPR052745">
    <property type="entry name" value="G3P_Oxidase/Oxidoreductase"/>
</dbReference>
<evidence type="ECO:0000313" key="4">
    <source>
        <dbReference type="EMBL" id="GGB56733.1"/>
    </source>
</evidence>
<dbReference type="Gene3D" id="1.10.10.1100">
    <property type="entry name" value="BFD-like [2Fe-2S]-binding domain"/>
    <property type="match status" value="1"/>
</dbReference>
<dbReference type="Pfam" id="PF04324">
    <property type="entry name" value="Fer2_BFD"/>
    <property type="match status" value="1"/>
</dbReference>
<dbReference type="SUPFAM" id="SSF54373">
    <property type="entry name" value="FAD-linked reductases, C-terminal domain"/>
    <property type="match status" value="1"/>
</dbReference>
<dbReference type="Gene3D" id="3.50.50.60">
    <property type="entry name" value="FAD/NAD(P)-binding domain"/>
    <property type="match status" value="1"/>
</dbReference>
<name>A0ABQ1J304_9PROT</name>
<dbReference type="InterPro" id="IPR041854">
    <property type="entry name" value="BFD-like_2Fe2S-bd_dom_sf"/>
</dbReference>
<evidence type="ECO:0000313" key="5">
    <source>
        <dbReference type="Proteomes" id="UP000603352"/>
    </source>
</evidence>
<feature type="domain" description="BFD-like [2Fe-2S]-binding" evidence="3">
    <location>
        <begin position="402"/>
        <end position="453"/>
    </location>
</feature>
<reference evidence="5" key="1">
    <citation type="journal article" date="2019" name="Int. J. Syst. Evol. Microbiol.">
        <title>The Global Catalogue of Microorganisms (GCM) 10K type strain sequencing project: providing services to taxonomists for standard genome sequencing and annotation.</title>
        <authorList>
            <consortium name="The Broad Institute Genomics Platform"/>
            <consortium name="The Broad Institute Genome Sequencing Center for Infectious Disease"/>
            <person name="Wu L."/>
            <person name="Ma J."/>
        </authorList>
    </citation>
    <scope>NUCLEOTIDE SEQUENCE [LARGE SCALE GENOMIC DNA]</scope>
    <source>
        <strain evidence="5">CGMCC 1.10188</strain>
    </source>
</reference>
<proteinExistence type="predicted"/>
<evidence type="ECO:0000256" key="1">
    <source>
        <dbReference type="ARBA" id="ARBA00023002"/>
    </source>
</evidence>
<dbReference type="SUPFAM" id="SSF51905">
    <property type="entry name" value="FAD/NAD(P)-binding domain"/>
    <property type="match status" value="1"/>
</dbReference>
<dbReference type="Gene3D" id="3.30.9.10">
    <property type="entry name" value="D-Amino Acid Oxidase, subunit A, domain 2"/>
    <property type="match status" value="1"/>
</dbReference>
<dbReference type="CDD" id="cd19946">
    <property type="entry name" value="GlpA-like_Fer2_BFD-like"/>
    <property type="match status" value="1"/>
</dbReference>
<dbReference type="PANTHER" id="PTHR42720:SF1">
    <property type="entry name" value="GLYCEROL 3-PHOSPHATE OXIDASE"/>
    <property type="match status" value="1"/>
</dbReference>
<dbReference type="PANTHER" id="PTHR42720">
    <property type="entry name" value="GLYCEROL-3-PHOSPHATE DEHYDROGENASE"/>
    <property type="match status" value="1"/>
</dbReference>
<feature type="domain" description="FAD dependent oxidoreductase" evidence="2">
    <location>
        <begin position="14"/>
        <end position="363"/>
    </location>
</feature>
<keyword evidence="5" id="KW-1185">Reference proteome</keyword>
<dbReference type="Proteomes" id="UP000603352">
    <property type="component" value="Unassembled WGS sequence"/>
</dbReference>
<accession>A0ABQ1J304</accession>
<dbReference type="Pfam" id="PF01266">
    <property type="entry name" value="DAO"/>
    <property type="match status" value="1"/>
</dbReference>
<dbReference type="EMBL" id="BMDZ01000067">
    <property type="protein sequence ID" value="GGB56733.1"/>
    <property type="molecule type" value="Genomic_DNA"/>
</dbReference>
<sequence length="467" mass="49956">MTDNPGHIHGEVFDAAVIGGGVIGCALARRFTLDGARVVLIEKAADVLDGASKANSAILHTGFDAPPGSLEAACIAAGYQEYMTIRDRLNLPLLRTGAMVVAWSEAEAALLPGLMAQARQNGVDDVMPLTEAEARRLEPELGPGVRAAFRVPREYVIDPWSAPHAYLRQALENGARLLCRAEVTGGRFDGEIWRLETSRGVVRAGLVINAAGLHGDRIDAMLTGTQHFTIRPRKGQFVVYDKPAAALTRHILLPVPTAVTKGVVVCRTAFGNLLVGPTAEEQEDRDHAVLVPETLTALIRRGTEILPALADHDVTAIYAGLRPATEFKDYQIRLDAGRRYVTVGGIRSTGLSSALGTARHVHDLCAGFGFGAAPLADPVWPRMAMLAEDEIRDWQCPGNGGVVCHCERVTRREIEAALTGPLAAGSLAGLKRRTRVTMGRCQGFYCTQELAAITAGRLDVPMTGGDT</sequence>
<dbReference type="InterPro" id="IPR006076">
    <property type="entry name" value="FAD-dep_OxRdtase"/>
</dbReference>
<evidence type="ECO:0000259" key="2">
    <source>
        <dbReference type="Pfam" id="PF01266"/>
    </source>
</evidence>
<comment type="caution">
    <text evidence="4">The sequence shown here is derived from an EMBL/GenBank/DDBJ whole genome shotgun (WGS) entry which is preliminary data.</text>
</comment>
<protein>
    <submittedName>
        <fullName evidence="4">FAD/NAD(P)-binding oxidoreductase</fullName>
    </submittedName>
</protein>
<evidence type="ECO:0000259" key="3">
    <source>
        <dbReference type="Pfam" id="PF04324"/>
    </source>
</evidence>
<gene>
    <name evidence="4" type="ORF">GCM10011505_42070</name>
</gene>
<keyword evidence="1" id="KW-0560">Oxidoreductase</keyword>
<dbReference type="InterPro" id="IPR007419">
    <property type="entry name" value="BFD-like_2Fe2S-bd_dom"/>
</dbReference>
<organism evidence="4 5">
    <name type="scientific">Tistrella bauzanensis</name>
    <dbReference type="NCBI Taxonomy" id="657419"/>
    <lineage>
        <taxon>Bacteria</taxon>
        <taxon>Pseudomonadati</taxon>
        <taxon>Pseudomonadota</taxon>
        <taxon>Alphaproteobacteria</taxon>
        <taxon>Geminicoccales</taxon>
        <taxon>Geminicoccaceae</taxon>
        <taxon>Tistrella</taxon>
    </lineage>
</organism>
<dbReference type="RefSeq" id="WP_188581591.1">
    <property type="nucleotide sequence ID" value="NZ_BMDZ01000067.1"/>
</dbReference>